<dbReference type="EMBL" id="MLCF01000048">
    <property type="protein sequence ID" value="OIV37590.1"/>
    <property type="molecule type" value="Genomic_DNA"/>
</dbReference>
<evidence type="ECO:0000256" key="3">
    <source>
        <dbReference type="ARBA" id="ARBA00022801"/>
    </source>
</evidence>
<keyword evidence="9" id="KW-1185">Reference proteome</keyword>
<evidence type="ECO:0000256" key="4">
    <source>
        <dbReference type="ARBA" id="ARBA00022825"/>
    </source>
</evidence>
<dbReference type="RefSeq" id="WP_071656462.1">
    <property type="nucleotide sequence ID" value="NZ_MLCF01000048.1"/>
</dbReference>
<comment type="similarity">
    <text evidence="1">Belongs to the peptidase S41A family.</text>
</comment>
<dbReference type="PROSITE" id="PS50106">
    <property type="entry name" value="PDZ"/>
    <property type="match status" value="1"/>
</dbReference>
<dbReference type="PANTHER" id="PTHR32060:SF30">
    <property type="entry name" value="CARBOXY-TERMINAL PROCESSING PROTEASE CTPA"/>
    <property type="match status" value="1"/>
</dbReference>
<feature type="chain" id="PRO_5038727996" description="PDZ domain-containing protein" evidence="6">
    <location>
        <begin position="23"/>
        <end position="378"/>
    </location>
</feature>
<dbReference type="Gene3D" id="2.30.42.10">
    <property type="match status" value="1"/>
</dbReference>
<feature type="domain" description="PDZ" evidence="7">
    <location>
        <begin position="83"/>
        <end position="157"/>
    </location>
</feature>
<dbReference type="CDD" id="cd07560">
    <property type="entry name" value="Peptidase_S41_CPP"/>
    <property type="match status" value="1"/>
</dbReference>
<dbReference type="InterPro" id="IPR036034">
    <property type="entry name" value="PDZ_sf"/>
</dbReference>
<dbReference type="SUPFAM" id="SSF50156">
    <property type="entry name" value="PDZ domain-like"/>
    <property type="match status" value="1"/>
</dbReference>
<dbReference type="Pfam" id="PF03572">
    <property type="entry name" value="Peptidase_S41"/>
    <property type="match status" value="1"/>
</dbReference>
<dbReference type="Gene3D" id="3.30.750.44">
    <property type="match status" value="1"/>
</dbReference>
<dbReference type="PANTHER" id="PTHR32060">
    <property type="entry name" value="TAIL-SPECIFIC PROTEASE"/>
    <property type="match status" value="1"/>
</dbReference>
<dbReference type="GO" id="GO:0008236">
    <property type="term" value="F:serine-type peptidase activity"/>
    <property type="evidence" value="ECO:0007669"/>
    <property type="project" value="UniProtKB-KW"/>
</dbReference>
<dbReference type="SMART" id="SM00228">
    <property type="entry name" value="PDZ"/>
    <property type="match status" value="1"/>
</dbReference>
<protein>
    <recommendedName>
        <fullName evidence="7">PDZ domain-containing protein</fullName>
    </recommendedName>
</protein>
<feature type="region of interest" description="Disordered" evidence="5">
    <location>
        <begin position="37"/>
        <end position="63"/>
    </location>
</feature>
<evidence type="ECO:0000259" key="7">
    <source>
        <dbReference type="PROSITE" id="PS50106"/>
    </source>
</evidence>
<evidence type="ECO:0000313" key="8">
    <source>
        <dbReference type="EMBL" id="OIV37590.1"/>
    </source>
</evidence>
<evidence type="ECO:0000256" key="5">
    <source>
        <dbReference type="SAM" id="MobiDB-lite"/>
    </source>
</evidence>
<dbReference type="Gene3D" id="3.90.226.10">
    <property type="entry name" value="2-enoyl-CoA Hydratase, Chain A, domain 1"/>
    <property type="match status" value="1"/>
</dbReference>
<sequence length="378" mass="38624">MSGSSTLRQGLTLTLVFMAVLAAGAVSNAWGGAAATTAESTGEHRAAGGRGTAPSQDEAPSRDPWTAYYTPAEFADYTDALDGRYIGIGVWLRIADDGGFAVSGLQHDGPAERAGVRVGDLLVRVDGRSVADRPVTDVVALLRGTRPGSRVVLGLERPGAGARTLSVRRARLSTEDVTVRDLAGATGTVCLIKVDSFSTGSGAAVARAVRDAERARPADAGVVLDLRGNSGGLLTEARRASSVFLDGGPIARLSGAIGDRTLDAEPGGDTAVPLVVLVDGGTMSAAELLAGALQDRGRAVLVGSRTFGKGSIQAPASHGDDDGEPAWVERTVGHYTTPSGRRVNGVGITPDVSVPVGAEASDAERQALEVLSGLTPRR</sequence>
<dbReference type="STRING" id="1428644.BIV57_10350"/>
<gene>
    <name evidence="8" type="ORF">BIV57_10350</name>
</gene>
<comment type="caution">
    <text evidence="8">The sequence shown here is derived from an EMBL/GenBank/DDBJ whole genome shotgun (WGS) entry which is preliminary data.</text>
</comment>
<evidence type="ECO:0000313" key="9">
    <source>
        <dbReference type="Proteomes" id="UP000243342"/>
    </source>
</evidence>
<evidence type="ECO:0000256" key="6">
    <source>
        <dbReference type="SAM" id="SignalP"/>
    </source>
</evidence>
<dbReference type="SUPFAM" id="SSF52096">
    <property type="entry name" value="ClpP/crotonase"/>
    <property type="match status" value="1"/>
</dbReference>
<dbReference type="GO" id="GO:0004175">
    <property type="term" value="F:endopeptidase activity"/>
    <property type="evidence" value="ECO:0007669"/>
    <property type="project" value="TreeGrafter"/>
</dbReference>
<keyword evidence="3" id="KW-0378">Hydrolase</keyword>
<dbReference type="InterPro" id="IPR004447">
    <property type="entry name" value="Peptidase_S41A"/>
</dbReference>
<feature type="signal peptide" evidence="6">
    <location>
        <begin position="1"/>
        <end position="22"/>
    </location>
</feature>
<dbReference type="InterPro" id="IPR005151">
    <property type="entry name" value="Tail-specific_protease"/>
</dbReference>
<organism evidence="8 9">
    <name type="scientific">Mangrovactinospora gilvigrisea</name>
    <dbReference type="NCBI Taxonomy" id="1428644"/>
    <lineage>
        <taxon>Bacteria</taxon>
        <taxon>Bacillati</taxon>
        <taxon>Actinomycetota</taxon>
        <taxon>Actinomycetes</taxon>
        <taxon>Kitasatosporales</taxon>
        <taxon>Streptomycetaceae</taxon>
        <taxon>Mangrovactinospora</taxon>
    </lineage>
</organism>
<keyword evidence="4" id="KW-0720">Serine protease</keyword>
<dbReference type="Proteomes" id="UP000243342">
    <property type="component" value="Unassembled WGS sequence"/>
</dbReference>
<dbReference type="InterPro" id="IPR041489">
    <property type="entry name" value="PDZ_6"/>
</dbReference>
<dbReference type="SMART" id="SM00245">
    <property type="entry name" value="TSPc"/>
    <property type="match status" value="1"/>
</dbReference>
<reference evidence="8 9" key="1">
    <citation type="submission" date="2016-10" db="EMBL/GenBank/DDBJ databases">
        <title>Genome sequence of Streptomyces gilvigriseus MUSC 26.</title>
        <authorList>
            <person name="Lee L.-H."/>
            <person name="Ser H.-L."/>
        </authorList>
    </citation>
    <scope>NUCLEOTIDE SEQUENCE [LARGE SCALE GENOMIC DNA]</scope>
    <source>
        <strain evidence="8 9">MUSC 26</strain>
    </source>
</reference>
<dbReference type="GO" id="GO:0030288">
    <property type="term" value="C:outer membrane-bounded periplasmic space"/>
    <property type="evidence" value="ECO:0007669"/>
    <property type="project" value="TreeGrafter"/>
</dbReference>
<proteinExistence type="inferred from homology"/>
<dbReference type="GO" id="GO:0007165">
    <property type="term" value="P:signal transduction"/>
    <property type="evidence" value="ECO:0007669"/>
    <property type="project" value="TreeGrafter"/>
</dbReference>
<accession>A0A1J7BG14</accession>
<dbReference type="InterPro" id="IPR029045">
    <property type="entry name" value="ClpP/crotonase-like_dom_sf"/>
</dbReference>
<dbReference type="Pfam" id="PF17820">
    <property type="entry name" value="PDZ_6"/>
    <property type="match status" value="1"/>
</dbReference>
<keyword evidence="2" id="KW-0645">Protease</keyword>
<dbReference type="AlphaFoldDB" id="A0A1J7BG14"/>
<dbReference type="CDD" id="cd06782">
    <property type="entry name" value="cpPDZ_CPP-like"/>
    <property type="match status" value="1"/>
</dbReference>
<evidence type="ECO:0000256" key="2">
    <source>
        <dbReference type="ARBA" id="ARBA00022670"/>
    </source>
</evidence>
<dbReference type="OrthoDB" id="9812068at2"/>
<dbReference type="InterPro" id="IPR001478">
    <property type="entry name" value="PDZ"/>
</dbReference>
<name>A0A1J7BG14_9ACTN</name>
<evidence type="ECO:0000256" key="1">
    <source>
        <dbReference type="ARBA" id="ARBA00009179"/>
    </source>
</evidence>
<dbReference type="GO" id="GO:0006508">
    <property type="term" value="P:proteolysis"/>
    <property type="evidence" value="ECO:0007669"/>
    <property type="project" value="UniProtKB-KW"/>
</dbReference>
<keyword evidence="6" id="KW-0732">Signal</keyword>